<evidence type="ECO:0000313" key="3">
    <source>
        <dbReference type="Proteomes" id="UP001054945"/>
    </source>
</evidence>
<protein>
    <submittedName>
        <fullName evidence="2">Uncharacterized protein</fullName>
    </submittedName>
</protein>
<dbReference type="AlphaFoldDB" id="A0AAV4MRG2"/>
<dbReference type="EMBL" id="BPLR01020067">
    <property type="protein sequence ID" value="GIX74418.1"/>
    <property type="molecule type" value="Genomic_DNA"/>
</dbReference>
<organism evidence="2 3">
    <name type="scientific">Caerostris extrusa</name>
    <name type="common">Bark spider</name>
    <name type="synonym">Caerostris bankana</name>
    <dbReference type="NCBI Taxonomy" id="172846"/>
    <lineage>
        <taxon>Eukaryota</taxon>
        <taxon>Metazoa</taxon>
        <taxon>Ecdysozoa</taxon>
        <taxon>Arthropoda</taxon>
        <taxon>Chelicerata</taxon>
        <taxon>Arachnida</taxon>
        <taxon>Araneae</taxon>
        <taxon>Araneomorphae</taxon>
        <taxon>Entelegynae</taxon>
        <taxon>Araneoidea</taxon>
        <taxon>Araneidae</taxon>
        <taxon>Caerostris</taxon>
    </lineage>
</organism>
<feature type="region of interest" description="Disordered" evidence="1">
    <location>
        <begin position="35"/>
        <end position="56"/>
    </location>
</feature>
<accession>A0AAV4MRG2</accession>
<evidence type="ECO:0000313" key="2">
    <source>
        <dbReference type="EMBL" id="GIX74418.1"/>
    </source>
</evidence>
<reference evidence="2 3" key="1">
    <citation type="submission" date="2021-06" db="EMBL/GenBank/DDBJ databases">
        <title>Caerostris extrusa draft genome.</title>
        <authorList>
            <person name="Kono N."/>
            <person name="Arakawa K."/>
        </authorList>
    </citation>
    <scope>NUCLEOTIDE SEQUENCE [LARGE SCALE GENOMIC DNA]</scope>
</reference>
<proteinExistence type="predicted"/>
<sequence>MFEDHQAYVAYYEDPSKSKVQEDYDFEDKEYYKRRKKTKISEPPEPISVSDADSTCASEGSSLEYLEYNVDELVMNCLILYQ</sequence>
<comment type="caution">
    <text evidence="2">The sequence shown here is derived from an EMBL/GenBank/DDBJ whole genome shotgun (WGS) entry which is preliminary data.</text>
</comment>
<gene>
    <name evidence="2" type="ORF">CEXT_664801</name>
</gene>
<dbReference type="Proteomes" id="UP001054945">
    <property type="component" value="Unassembled WGS sequence"/>
</dbReference>
<keyword evidence="3" id="KW-1185">Reference proteome</keyword>
<name>A0AAV4MRG2_CAEEX</name>
<evidence type="ECO:0000256" key="1">
    <source>
        <dbReference type="SAM" id="MobiDB-lite"/>
    </source>
</evidence>